<dbReference type="AlphaFoldDB" id="A0A7W5G9R8"/>
<keyword evidence="1" id="KW-0547">Nucleotide-binding</keyword>
<feature type="domain" description="Helicase ATP-binding" evidence="5">
    <location>
        <begin position="262"/>
        <end position="423"/>
    </location>
</feature>
<dbReference type="InterPro" id="IPR014001">
    <property type="entry name" value="Helicase_ATP-bd"/>
</dbReference>
<dbReference type="InterPro" id="IPR049730">
    <property type="entry name" value="SNF2/RAD54-like_C"/>
</dbReference>
<keyword evidence="2" id="KW-0378">Hydrolase</keyword>
<sequence>MQQILDNRTKGAVGEYLKKQIDKGAKLSIVSAYFTIFAFDELKLQLSNIKDLRFLFSEPTFVREGNHKEHKEFEILKHKRETAISELGMEIRLKNNLSQKSIATECAEWIMKKVEMRSLTKQEAVQGNTFLVSNKNGEHAAIVGSADFTTNGLGYGTHTSLGFNMATSDHNVVEQLLSSFDAVWDDPTMTTNVKDQILEQLSNLFIENSPESIYMLTLFHIFRSFVEESDANHRIQSAIGLDKTEIWSKLYHFQRDAVIGGINKLEKFGGCIIADSVGLGKTFEALAVIKYYELRNSRVLVLAPKKLRRNWEVYKGNDISNILENDRLRYDILNHTDLSRTSGKSGDITLETLNWGNYDLVVIDESHNFRNNEPAKGRMTRYEKLMQDIIKTGVKTKVLLLSATPVNNRLNDLKNQIAFITEGNDAALAKSAGIRSISSTLNQAQRKFNAWSKLKDSERKVERFLDSLGMDYFNLLNTLTIARSRKHIQKYYNTEEIGEFPTRLVPINIKSDIDLQNQFPSLEVINNTIRRLKLALYSPLSYVLPEKRSEYSQKYDKQVGDGKGIFKQVDRESSLIHLMRVNLLKRLESSVHSFGLTVNKIKLAVDSMIHAIEQGQTMYDPQLNILDLETDEGQLEELLIGNKVKVLIQDLDLIKLKQDLLEDRKYLQTLFNAAHQVEPSRDTKLADLKQIIQQKNQIQINEGNKKIIIFTAFSDTAEYLYGQIAPWIKEQYQLESALITGDGQKTTLKGIKTEFNLLLTHFSPLSKGLSKLNASTKKEIDILIATDCISEGQNLQDCDYLINYDIHWNPVRIIQRFGRIDRLGSVNKAVQLVNFWPNVALDEYIQLEARVNNRMVMLDISATGEENIIVVDGKSSMNDLEYRRKQLQQLQTEVLDLEDLSGGISITDLTLDDFKMDLALFIQEYPKKLESMPTGVHALVPIPDKVKNECVPGVVFCLKQTTNSNRDIESSGIYPYYLVYVSDQGDIHLTHTSAKAILDLYKGLCNGEEQVYRDLCDVFNNETKDGAKMDVYTELLEQAVTSIIGVNEEKGLQSLFSLGGTSILGDKINGLDDFELLSFLIIK</sequence>
<evidence type="ECO:0000313" key="7">
    <source>
        <dbReference type="EMBL" id="MBB3152469.1"/>
    </source>
</evidence>
<dbReference type="GO" id="GO:0005524">
    <property type="term" value="F:ATP binding"/>
    <property type="evidence" value="ECO:0007669"/>
    <property type="project" value="UniProtKB-KW"/>
</dbReference>
<evidence type="ECO:0000259" key="5">
    <source>
        <dbReference type="PROSITE" id="PS51192"/>
    </source>
</evidence>
<dbReference type="Gene3D" id="3.40.50.300">
    <property type="entry name" value="P-loop containing nucleotide triphosphate hydrolases"/>
    <property type="match status" value="1"/>
</dbReference>
<dbReference type="SMART" id="SM00487">
    <property type="entry name" value="DEXDc"/>
    <property type="match status" value="1"/>
</dbReference>
<dbReference type="InterPro" id="IPR001650">
    <property type="entry name" value="Helicase_C-like"/>
</dbReference>
<dbReference type="CDD" id="cd18011">
    <property type="entry name" value="DEXDc_RapA"/>
    <property type="match status" value="1"/>
</dbReference>
<dbReference type="Pfam" id="PF00271">
    <property type="entry name" value="Helicase_C"/>
    <property type="match status" value="1"/>
</dbReference>
<keyword evidence="3 7" id="KW-0347">Helicase</keyword>
<keyword evidence="8" id="KW-1185">Reference proteome</keyword>
<evidence type="ECO:0000256" key="1">
    <source>
        <dbReference type="ARBA" id="ARBA00022741"/>
    </source>
</evidence>
<dbReference type="Proteomes" id="UP000518605">
    <property type="component" value="Unassembled WGS sequence"/>
</dbReference>
<dbReference type="CDD" id="cd10311">
    <property type="entry name" value="PLDc_N_DEXD_c"/>
    <property type="match status" value="1"/>
</dbReference>
<dbReference type="SUPFAM" id="SSF52540">
    <property type="entry name" value="P-loop containing nucleoside triphosphate hydrolases"/>
    <property type="match status" value="1"/>
</dbReference>
<evidence type="ECO:0000256" key="3">
    <source>
        <dbReference type="ARBA" id="ARBA00022806"/>
    </source>
</evidence>
<evidence type="ECO:0000256" key="2">
    <source>
        <dbReference type="ARBA" id="ARBA00022801"/>
    </source>
</evidence>
<protein>
    <submittedName>
        <fullName evidence="7">SNF2 family DNA or RNA helicase</fullName>
    </submittedName>
</protein>
<dbReference type="EMBL" id="JACHXW010000006">
    <property type="protein sequence ID" value="MBB3152469.1"/>
    <property type="molecule type" value="Genomic_DNA"/>
</dbReference>
<proteinExistence type="predicted"/>
<dbReference type="PANTHER" id="PTHR45766">
    <property type="entry name" value="DNA ANNEALING HELICASE AND ENDONUCLEASE ZRANB3 FAMILY MEMBER"/>
    <property type="match status" value="1"/>
</dbReference>
<dbReference type="SMART" id="SM00490">
    <property type="entry name" value="HELICc"/>
    <property type="match status" value="1"/>
</dbReference>
<dbReference type="CDD" id="cd18793">
    <property type="entry name" value="SF2_C_SNF"/>
    <property type="match status" value="1"/>
</dbReference>
<dbReference type="Gene3D" id="3.40.50.10810">
    <property type="entry name" value="Tandem AAA-ATPase domain"/>
    <property type="match status" value="1"/>
</dbReference>
<organism evidence="7 8">
    <name type="scientific">Paenibacillus endophyticus</name>
    <dbReference type="NCBI Taxonomy" id="1294268"/>
    <lineage>
        <taxon>Bacteria</taxon>
        <taxon>Bacillati</taxon>
        <taxon>Bacillota</taxon>
        <taxon>Bacilli</taxon>
        <taxon>Bacillales</taxon>
        <taxon>Paenibacillaceae</taxon>
        <taxon>Paenibacillus</taxon>
    </lineage>
</organism>
<dbReference type="InterPro" id="IPR027417">
    <property type="entry name" value="P-loop_NTPase"/>
</dbReference>
<dbReference type="Pfam" id="PF00176">
    <property type="entry name" value="SNF2-rel_dom"/>
    <property type="match status" value="1"/>
</dbReference>
<keyword evidence="4" id="KW-0067">ATP-binding</keyword>
<evidence type="ECO:0000313" key="8">
    <source>
        <dbReference type="Proteomes" id="UP000518605"/>
    </source>
</evidence>
<dbReference type="GO" id="GO:0016787">
    <property type="term" value="F:hydrolase activity"/>
    <property type="evidence" value="ECO:0007669"/>
    <property type="project" value="UniProtKB-KW"/>
</dbReference>
<name>A0A7W5G9R8_9BACL</name>
<dbReference type="InterPro" id="IPR057342">
    <property type="entry name" value="DEXDc_RapA"/>
</dbReference>
<dbReference type="PROSITE" id="PS51192">
    <property type="entry name" value="HELICASE_ATP_BIND_1"/>
    <property type="match status" value="1"/>
</dbReference>
<reference evidence="7 8" key="1">
    <citation type="submission" date="2020-08" db="EMBL/GenBank/DDBJ databases">
        <title>Genomic Encyclopedia of Type Strains, Phase III (KMG-III): the genomes of soil and plant-associated and newly described type strains.</title>
        <authorList>
            <person name="Whitman W."/>
        </authorList>
    </citation>
    <scope>NUCLEOTIDE SEQUENCE [LARGE SCALE GENOMIC DNA]</scope>
    <source>
        <strain evidence="7 8">CECT 8234</strain>
    </source>
</reference>
<dbReference type="InterPro" id="IPR000330">
    <property type="entry name" value="SNF2_N"/>
</dbReference>
<gene>
    <name evidence="7" type="ORF">FHS16_002519</name>
</gene>
<dbReference type="RefSeq" id="WP_183562441.1">
    <property type="nucleotide sequence ID" value="NZ_CBCSLB010000005.1"/>
</dbReference>
<dbReference type="GO" id="GO:0006281">
    <property type="term" value="P:DNA repair"/>
    <property type="evidence" value="ECO:0007669"/>
    <property type="project" value="TreeGrafter"/>
</dbReference>
<accession>A0A7W5G9R8</accession>
<dbReference type="InterPro" id="IPR038718">
    <property type="entry name" value="SNF2-like_sf"/>
</dbReference>
<dbReference type="GO" id="GO:0031297">
    <property type="term" value="P:replication fork processing"/>
    <property type="evidence" value="ECO:0007669"/>
    <property type="project" value="TreeGrafter"/>
</dbReference>
<dbReference type="PANTHER" id="PTHR45766:SF6">
    <property type="entry name" value="SWI_SNF-RELATED MATRIX-ASSOCIATED ACTIN-DEPENDENT REGULATOR OF CHROMATIN SUBFAMILY A-LIKE PROTEIN 1"/>
    <property type="match status" value="1"/>
</dbReference>
<comment type="caution">
    <text evidence="7">The sequence shown here is derived from an EMBL/GenBank/DDBJ whole genome shotgun (WGS) entry which is preliminary data.</text>
</comment>
<feature type="domain" description="Helicase C-terminal" evidence="6">
    <location>
        <begin position="687"/>
        <end position="869"/>
    </location>
</feature>
<dbReference type="GO" id="GO:0004386">
    <property type="term" value="F:helicase activity"/>
    <property type="evidence" value="ECO:0007669"/>
    <property type="project" value="UniProtKB-KW"/>
</dbReference>
<evidence type="ECO:0000256" key="4">
    <source>
        <dbReference type="ARBA" id="ARBA00022840"/>
    </source>
</evidence>
<evidence type="ECO:0000259" key="6">
    <source>
        <dbReference type="PROSITE" id="PS51194"/>
    </source>
</evidence>
<dbReference type="PROSITE" id="PS51194">
    <property type="entry name" value="HELICASE_CTER"/>
    <property type="match status" value="1"/>
</dbReference>